<keyword evidence="7" id="KW-1185">Reference proteome</keyword>
<evidence type="ECO:0000313" key="8">
    <source>
        <dbReference type="RefSeq" id="XP_039131942.1"/>
    </source>
</evidence>
<feature type="transmembrane region" description="Helical" evidence="5">
    <location>
        <begin position="212"/>
        <end position="230"/>
    </location>
</feature>
<feature type="transmembrane region" description="Helical" evidence="5">
    <location>
        <begin position="94"/>
        <end position="115"/>
    </location>
</feature>
<feature type="transmembrane region" description="Helical" evidence="5">
    <location>
        <begin position="368"/>
        <end position="385"/>
    </location>
</feature>
<dbReference type="GeneID" id="120268718"/>
<evidence type="ECO:0000313" key="7">
    <source>
        <dbReference type="Proteomes" id="UP001515500"/>
    </source>
</evidence>
<feature type="transmembrane region" description="Helical" evidence="5">
    <location>
        <begin position="314"/>
        <end position="335"/>
    </location>
</feature>
<dbReference type="InterPro" id="IPR004853">
    <property type="entry name" value="Sugar_P_trans_dom"/>
</dbReference>
<proteinExistence type="predicted"/>
<keyword evidence="2 5" id="KW-0812">Transmembrane</keyword>
<evidence type="ECO:0000256" key="1">
    <source>
        <dbReference type="ARBA" id="ARBA00004141"/>
    </source>
</evidence>
<evidence type="ECO:0000256" key="5">
    <source>
        <dbReference type="SAM" id="Phobius"/>
    </source>
</evidence>
<evidence type="ECO:0000259" key="6">
    <source>
        <dbReference type="Pfam" id="PF03151"/>
    </source>
</evidence>
<dbReference type="Proteomes" id="UP001515500">
    <property type="component" value="Chromosome 9"/>
</dbReference>
<keyword evidence="4 5" id="KW-0472">Membrane</keyword>
<dbReference type="PANTHER" id="PTHR11132">
    <property type="entry name" value="SOLUTE CARRIER FAMILY 35"/>
    <property type="match status" value="1"/>
</dbReference>
<evidence type="ECO:0000256" key="3">
    <source>
        <dbReference type="ARBA" id="ARBA00022989"/>
    </source>
</evidence>
<keyword evidence="3 5" id="KW-1133">Transmembrane helix</keyword>
<dbReference type="InterPro" id="IPR050186">
    <property type="entry name" value="TPT_transporter"/>
</dbReference>
<feature type="transmembrane region" description="Helical" evidence="5">
    <location>
        <begin position="159"/>
        <end position="178"/>
    </location>
</feature>
<name>A0AB40BWY7_DIOCR</name>
<organism evidence="7 8">
    <name type="scientific">Dioscorea cayennensis subsp. rotundata</name>
    <name type="common">White Guinea yam</name>
    <name type="synonym">Dioscorea rotundata</name>
    <dbReference type="NCBI Taxonomy" id="55577"/>
    <lineage>
        <taxon>Eukaryota</taxon>
        <taxon>Viridiplantae</taxon>
        <taxon>Streptophyta</taxon>
        <taxon>Embryophyta</taxon>
        <taxon>Tracheophyta</taxon>
        <taxon>Spermatophyta</taxon>
        <taxon>Magnoliopsida</taxon>
        <taxon>Liliopsida</taxon>
        <taxon>Dioscoreales</taxon>
        <taxon>Dioscoreaceae</taxon>
        <taxon>Dioscorea</taxon>
    </lineage>
</organism>
<evidence type="ECO:0000256" key="4">
    <source>
        <dbReference type="ARBA" id="ARBA00023136"/>
    </source>
</evidence>
<accession>A0AB40BWY7</accession>
<feature type="transmembrane region" description="Helical" evidence="5">
    <location>
        <begin position="275"/>
        <end position="294"/>
    </location>
</feature>
<protein>
    <submittedName>
        <fullName evidence="8">GDP-mannose transporter GONST2-like</fullName>
    </submittedName>
</protein>
<evidence type="ECO:0000256" key="2">
    <source>
        <dbReference type="ARBA" id="ARBA00022692"/>
    </source>
</evidence>
<comment type="subcellular location">
    <subcellularLocation>
        <location evidence="1">Membrane</location>
        <topology evidence="1">Multi-pass membrane protein</topology>
    </subcellularLocation>
</comment>
<dbReference type="RefSeq" id="XP_039131942.1">
    <property type="nucleotide sequence ID" value="XM_039276008.1"/>
</dbReference>
<reference evidence="8" key="1">
    <citation type="submission" date="2025-08" db="UniProtKB">
        <authorList>
            <consortium name="RefSeq"/>
        </authorList>
    </citation>
    <scope>IDENTIFICATION</scope>
</reference>
<feature type="transmembrane region" description="Helical" evidence="5">
    <location>
        <begin position="127"/>
        <end position="147"/>
    </location>
</feature>
<dbReference type="AlphaFoldDB" id="A0AB40BWY7"/>
<dbReference type="Pfam" id="PF03151">
    <property type="entry name" value="TPT"/>
    <property type="match status" value="1"/>
</dbReference>
<feature type="transmembrane region" description="Helical" evidence="5">
    <location>
        <begin position="184"/>
        <end position="205"/>
    </location>
</feature>
<sequence length="390" mass="43248">MNSNIKFNSFIDIEELNSRDQNESQFFIKRSSTFYNILHRFLKEGNKSITNIAENLARRATDNRILHEPQTRISDAIDENGKLHNGSKTKSGPLFSGLAYCISSCSMILLNKLVLSGYGFDAGVSLMLYQNFVSVMIVLALEFLGAVSTEKLTWKLVRVWIPVNLIFVGMLVTGMYSLKHINVAMVTILKNMTNILTAFGEIYLFKKRQNGKVWVALFLMIVSAVSGGITDLSFDAMGYTWQIMNCVLTASYSLTLRKVMDTAKQSTKSGSLNEVSMVLLNNSLSVPFAIVLIILSDEWGYVSKSDVIQLPMFWVAATVSGLLGLAISFTSLWFLNQTSPTTYSLVGSLNKIPISICGILLFKVPVSLPNLFSILFGLFAGVFFAKAKMS</sequence>
<feature type="transmembrane region" description="Helical" evidence="5">
    <location>
        <begin position="236"/>
        <end position="254"/>
    </location>
</feature>
<feature type="transmembrane region" description="Helical" evidence="5">
    <location>
        <begin position="342"/>
        <end position="362"/>
    </location>
</feature>
<dbReference type="GO" id="GO:0016020">
    <property type="term" value="C:membrane"/>
    <property type="evidence" value="ECO:0007669"/>
    <property type="project" value="UniProtKB-SubCell"/>
</dbReference>
<feature type="domain" description="Sugar phosphate transporter" evidence="6">
    <location>
        <begin position="100"/>
        <end position="383"/>
    </location>
</feature>
<gene>
    <name evidence="8" type="primary">LOC120268718</name>
</gene>